<dbReference type="InterPro" id="IPR001810">
    <property type="entry name" value="F-box_dom"/>
</dbReference>
<feature type="domain" description="F-box" evidence="1">
    <location>
        <begin position="17"/>
        <end position="51"/>
    </location>
</feature>
<dbReference type="RefSeq" id="XP_026608178.1">
    <property type="nucleotide sequence ID" value="XM_026742333.1"/>
</dbReference>
<dbReference type="InterPro" id="IPR036047">
    <property type="entry name" value="F-box-like_dom_sf"/>
</dbReference>
<name>A0A3D8T355_9EURO</name>
<dbReference type="Proteomes" id="UP000256690">
    <property type="component" value="Unassembled WGS sequence"/>
</dbReference>
<dbReference type="InterPro" id="IPR032675">
    <property type="entry name" value="LRR_dom_sf"/>
</dbReference>
<dbReference type="EMBL" id="PVWQ01000001">
    <property type="protein sequence ID" value="RDW92995.1"/>
    <property type="molecule type" value="Genomic_DNA"/>
</dbReference>
<sequence length="540" mass="62766">MSDPKTFLTPDDDHGPRLPTEILEMVFEYLNVRDLGNCVQANPAWNTVASRKMYRGSLQHQELRTPDISSLNAMSEAFPARFTQNMSLVEHLLVSPKEKYLREEDRKWIARESFHVLRELRLAQSVSRVRSLSMPYEPASPADSQLYTSVLVTPKIEFLAIDDSFCSYLDPRRGFDSSRLKGTRALTIYSSGPEIDVDSICSMIDQCDLRFFLYEDARNRRPWATERTDQLLTCLARQKDLEVLVLLTRGVSHRLIPLMREGKPWPELKVLRIPSWITEDSDWMSASPLDAYSQLEMVDLPMYTHLNAACRDRLKMLRFEKIDHCDVRDLLHVLSGCHRLRWLSFGTQFPLESTSFASLPLLDSLEYLVFAPEDDYMHIGRPRRVATMHDTILVKCPRLTVLEMPTTHLTVSLNSLEQMPSFPNIKRITLLKVSLGDYDLLKQTYQMTESSMMEDLVAEWRRIFPNLQRFPGEPYPRKISKQTRSPLFNWTRQFVTLSRYPWKSPNDKAVELKKLQDDLETEIMGWPIVPLSSYHPNARQ</sequence>
<keyword evidence="3" id="KW-1185">Reference proteome</keyword>
<organism evidence="2 3">
    <name type="scientific">Aspergillus mulundensis</name>
    <dbReference type="NCBI Taxonomy" id="1810919"/>
    <lineage>
        <taxon>Eukaryota</taxon>
        <taxon>Fungi</taxon>
        <taxon>Dikarya</taxon>
        <taxon>Ascomycota</taxon>
        <taxon>Pezizomycotina</taxon>
        <taxon>Eurotiomycetes</taxon>
        <taxon>Eurotiomycetidae</taxon>
        <taxon>Eurotiales</taxon>
        <taxon>Aspergillaceae</taxon>
        <taxon>Aspergillus</taxon>
        <taxon>Aspergillus subgen. Nidulantes</taxon>
    </lineage>
</organism>
<dbReference type="Pfam" id="PF12937">
    <property type="entry name" value="F-box-like"/>
    <property type="match status" value="1"/>
</dbReference>
<dbReference type="CDD" id="cd09917">
    <property type="entry name" value="F-box_SF"/>
    <property type="match status" value="1"/>
</dbReference>
<evidence type="ECO:0000313" key="2">
    <source>
        <dbReference type="EMBL" id="RDW92995.1"/>
    </source>
</evidence>
<dbReference type="Gene3D" id="1.20.1280.50">
    <property type="match status" value="1"/>
</dbReference>
<evidence type="ECO:0000259" key="1">
    <source>
        <dbReference type="Pfam" id="PF12937"/>
    </source>
</evidence>
<dbReference type="OrthoDB" id="5426109at2759"/>
<dbReference type="SUPFAM" id="SSF52047">
    <property type="entry name" value="RNI-like"/>
    <property type="match status" value="1"/>
</dbReference>
<dbReference type="SUPFAM" id="SSF81383">
    <property type="entry name" value="F-box domain"/>
    <property type="match status" value="1"/>
</dbReference>
<dbReference type="GeneID" id="38110687"/>
<comment type="caution">
    <text evidence="2">The sequence shown here is derived from an EMBL/GenBank/DDBJ whole genome shotgun (WGS) entry which is preliminary data.</text>
</comment>
<protein>
    <recommendedName>
        <fullName evidence="1">F-box domain-containing protein</fullName>
    </recommendedName>
</protein>
<evidence type="ECO:0000313" key="3">
    <source>
        <dbReference type="Proteomes" id="UP000256690"/>
    </source>
</evidence>
<dbReference type="Gene3D" id="3.80.10.10">
    <property type="entry name" value="Ribonuclease Inhibitor"/>
    <property type="match status" value="1"/>
</dbReference>
<proteinExistence type="predicted"/>
<dbReference type="STRING" id="1810919.A0A3D8T355"/>
<gene>
    <name evidence="2" type="ORF">DSM5745_00317</name>
</gene>
<dbReference type="AlphaFoldDB" id="A0A3D8T355"/>
<accession>A0A3D8T355</accession>
<reference evidence="2 3" key="1">
    <citation type="journal article" date="2018" name="IMA Fungus">
        <title>IMA Genome-F 9: Draft genome sequence of Annulohypoxylon stygium, Aspergillus mulundensis, Berkeleyomyces basicola (syn. Thielaviopsis basicola), Ceratocystis smalleyi, two Cercospora beticola strains, Coleophoma cylindrospora, Fusarium fracticaudum, Phialophora cf. hyalina, and Morchella septimelata.</title>
        <authorList>
            <person name="Wingfield B.D."/>
            <person name="Bills G.F."/>
            <person name="Dong Y."/>
            <person name="Huang W."/>
            <person name="Nel W.J."/>
            <person name="Swalarsk-Parry B.S."/>
            <person name="Vaghefi N."/>
            <person name="Wilken P.M."/>
            <person name="An Z."/>
            <person name="de Beer Z.W."/>
            <person name="De Vos L."/>
            <person name="Chen L."/>
            <person name="Duong T.A."/>
            <person name="Gao Y."/>
            <person name="Hammerbacher A."/>
            <person name="Kikkert J.R."/>
            <person name="Li Y."/>
            <person name="Li H."/>
            <person name="Li K."/>
            <person name="Li Q."/>
            <person name="Liu X."/>
            <person name="Ma X."/>
            <person name="Naidoo K."/>
            <person name="Pethybridge S.J."/>
            <person name="Sun J."/>
            <person name="Steenkamp E.T."/>
            <person name="van der Nest M.A."/>
            <person name="van Wyk S."/>
            <person name="Wingfield M.J."/>
            <person name="Xiong C."/>
            <person name="Yue Q."/>
            <person name="Zhang X."/>
        </authorList>
    </citation>
    <scope>NUCLEOTIDE SEQUENCE [LARGE SCALE GENOMIC DNA]</scope>
    <source>
        <strain evidence="2 3">DSM 5745</strain>
    </source>
</reference>